<dbReference type="KEGG" id="huw:FPZ11_08280"/>
<evidence type="ECO:0000313" key="2">
    <source>
        <dbReference type="Proteomes" id="UP000320216"/>
    </source>
</evidence>
<dbReference type="Proteomes" id="UP000320216">
    <property type="component" value="Chromosome"/>
</dbReference>
<evidence type="ECO:0008006" key="3">
    <source>
        <dbReference type="Google" id="ProtNLM"/>
    </source>
</evidence>
<dbReference type="OrthoDB" id="3579809at2"/>
<protein>
    <recommendedName>
        <fullName evidence="3">Helix-turn-helix domain-containing protein</fullName>
    </recommendedName>
</protein>
<evidence type="ECO:0000313" key="1">
    <source>
        <dbReference type="EMBL" id="QDZ14753.1"/>
    </source>
</evidence>
<dbReference type="AlphaFoldDB" id="A0A5B8M333"/>
<reference evidence="1 2" key="1">
    <citation type="submission" date="2019-07" db="EMBL/GenBank/DDBJ databases">
        <title>Full genome sequence of Humibacter sp. WJ7-1.</title>
        <authorList>
            <person name="Im W.-T."/>
        </authorList>
    </citation>
    <scope>NUCLEOTIDE SEQUENCE [LARGE SCALE GENOMIC DNA]</scope>
    <source>
        <strain evidence="1 2">WJ7-1</strain>
    </source>
</reference>
<accession>A0A5B8M333</accession>
<sequence length="88" mass="9744">MGRRTVETGEYVAFARRIIRAAGERVAQADDWELSELLSLRDDVEAAIARGVEGLREQGHSWQYIGTALGIRRQSAQERYGRGPNAGA</sequence>
<dbReference type="EMBL" id="CP042305">
    <property type="protein sequence ID" value="QDZ14753.1"/>
    <property type="molecule type" value="Genomic_DNA"/>
</dbReference>
<name>A0A5B8M333_9MICO</name>
<proteinExistence type="predicted"/>
<organism evidence="1 2">
    <name type="scientific">Humibacter ginsenosidimutans</name>
    <dbReference type="NCBI Taxonomy" id="2599293"/>
    <lineage>
        <taxon>Bacteria</taxon>
        <taxon>Bacillati</taxon>
        <taxon>Actinomycetota</taxon>
        <taxon>Actinomycetes</taxon>
        <taxon>Micrococcales</taxon>
        <taxon>Microbacteriaceae</taxon>
        <taxon>Humibacter</taxon>
    </lineage>
</organism>
<gene>
    <name evidence="1" type="ORF">FPZ11_08280</name>
</gene>
<keyword evidence="2" id="KW-1185">Reference proteome</keyword>